<organism evidence="4 5">
    <name type="scientific">Photobacterium leiognathi subsp. mandapamensis</name>
    <name type="common">Photobacterium mandapamensis</name>
    <dbReference type="NCBI Taxonomy" id="48408"/>
    <lineage>
        <taxon>Bacteria</taxon>
        <taxon>Pseudomonadati</taxon>
        <taxon>Pseudomonadota</taxon>
        <taxon>Gammaproteobacteria</taxon>
        <taxon>Vibrionales</taxon>
        <taxon>Vibrionaceae</taxon>
        <taxon>Photobacterium</taxon>
    </lineage>
</organism>
<dbReference type="EMBL" id="PYNS01000005">
    <property type="protein sequence ID" value="PSV11869.1"/>
    <property type="molecule type" value="Genomic_DNA"/>
</dbReference>
<dbReference type="SUPFAM" id="SSF111369">
    <property type="entry name" value="HlyD-like secretion proteins"/>
    <property type="match status" value="1"/>
</dbReference>
<reference evidence="4 5" key="1">
    <citation type="submission" date="2018-03" db="EMBL/GenBank/DDBJ databases">
        <title>Whole genome sequencing of Histamine producing bacteria.</title>
        <authorList>
            <person name="Butler K."/>
        </authorList>
    </citation>
    <scope>NUCLEOTIDE SEQUENCE [LARGE SCALE GENOMIC DNA]</scope>
    <source>
        <strain evidence="4 5">Res.4.1</strain>
    </source>
</reference>
<dbReference type="Gene3D" id="2.40.420.20">
    <property type="match status" value="1"/>
</dbReference>
<keyword evidence="2" id="KW-0175">Coiled coil</keyword>
<keyword evidence="3" id="KW-0472">Membrane</keyword>
<keyword evidence="3" id="KW-1133">Transmembrane helix</keyword>
<proteinExistence type="inferred from homology"/>
<keyword evidence="3" id="KW-0812">Transmembrane</keyword>
<dbReference type="PANTHER" id="PTHR30469:SF12">
    <property type="entry name" value="MULTIDRUG RESISTANCE PROTEIN MDTA"/>
    <property type="match status" value="1"/>
</dbReference>
<dbReference type="PANTHER" id="PTHR30469">
    <property type="entry name" value="MULTIDRUG RESISTANCE PROTEIN MDTA"/>
    <property type="match status" value="1"/>
</dbReference>
<comment type="similarity">
    <text evidence="1">Belongs to the membrane fusion protein (MFP) (TC 8.A.1) family.</text>
</comment>
<sequence length="421" mass="46719">MHVIVRRTLPLVIIAIFIALSVLLLNNKKRPEQQKAQVRTPVLEVIRIEKQDVQLSVNSYGVVEPKYKAEVVSEVIGSVNYISPDFAVGKFVSKGDLLARLDDSDYHADLAQAEASLAQAQAKLKEEIARGKVAKKTLRDVSPNKKTALGLREPQRKQEEANVKFAKAGVERAKRNLAKTEIRAPFDALVKMKNINMGSYLTQGKLIGELYGTETAEIRLPITPNSFSYLDLNRLDSRKLNIEAQYGDIQINHWVAKLVRNEGIIDKDNRMIYLIAEVDDPYNLKSPLDKSSNKSITSLSTSSPSLTLPVLQFGTFVTTTIQGKKVKDVIKLPRHVVRSEQVIVVDSQNKTQTRQVNVVRSDNENAYVIGGLEDGEFVSLIRSDSLIDGTEVKTVMSQSYTPEIAPLMAAEPKVVNAGESP</sequence>
<dbReference type="AlphaFoldDB" id="A0A2T3KWW0"/>
<dbReference type="NCBIfam" id="TIGR01730">
    <property type="entry name" value="RND_mfp"/>
    <property type="match status" value="1"/>
</dbReference>
<feature type="coiled-coil region" evidence="2">
    <location>
        <begin position="156"/>
        <end position="183"/>
    </location>
</feature>
<accession>A0A2T3KWW0</accession>
<evidence type="ECO:0000313" key="4">
    <source>
        <dbReference type="EMBL" id="PSV11869.1"/>
    </source>
</evidence>
<name>A0A2T3KWW0_PHOLD</name>
<dbReference type="GO" id="GO:0015562">
    <property type="term" value="F:efflux transmembrane transporter activity"/>
    <property type="evidence" value="ECO:0007669"/>
    <property type="project" value="TreeGrafter"/>
</dbReference>
<dbReference type="Proteomes" id="UP000240530">
    <property type="component" value="Unassembled WGS sequence"/>
</dbReference>
<evidence type="ECO:0000256" key="3">
    <source>
        <dbReference type="SAM" id="Phobius"/>
    </source>
</evidence>
<dbReference type="Gene3D" id="2.40.50.100">
    <property type="match status" value="1"/>
</dbReference>
<comment type="caution">
    <text evidence="4">The sequence shown here is derived from an EMBL/GenBank/DDBJ whole genome shotgun (WGS) entry which is preliminary data.</text>
</comment>
<dbReference type="Gene3D" id="1.10.287.470">
    <property type="entry name" value="Helix hairpin bin"/>
    <property type="match status" value="1"/>
</dbReference>
<evidence type="ECO:0000313" key="5">
    <source>
        <dbReference type="Proteomes" id="UP000240530"/>
    </source>
</evidence>
<dbReference type="Gene3D" id="2.40.30.170">
    <property type="match status" value="1"/>
</dbReference>
<feature type="transmembrane region" description="Helical" evidence="3">
    <location>
        <begin position="6"/>
        <end position="25"/>
    </location>
</feature>
<dbReference type="InterPro" id="IPR006143">
    <property type="entry name" value="RND_pump_MFP"/>
</dbReference>
<evidence type="ECO:0000256" key="2">
    <source>
        <dbReference type="SAM" id="Coils"/>
    </source>
</evidence>
<dbReference type="GO" id="GO:1990281">
    <property type="term" value="C:efflux pump complex"/>
    <property type="evidence" value="ECO:0007669"/>
    <property type="project" value="TreeGrafter"/>
</dbReference>
<gene>
    <name evidence="4" type="ORF">C0W93_08245</name>
</gene>
<evidence type="ECO:0000256" key="1">
    <source>
        <dbReference type="ARBA" id="ARBA00009477"/>
    </source>
</evidence>
<protein>
    <submittedName>
        <fullName evidence="4">Efflux RND transporter periplasmic adaptor subunit</fullName>
    </submittedName>
</protein>
<dbReference type="RefSeq" id="WP_107184761.1">
    <property type="nucleotide sequence ID" value="NZ_PYNS01000005.1"/>
</dbReference>